<evidence type="ECO:0000313" key="3">
    <source>
        <dbReference type="EMBL" id="KAF7514190.1"/>
    </source>
</evidence>
<organism evidence="3 4">
    <name type="scientific">Endocarpon pusillum</name>
    <dbReference type="NCBI Taxonomy" id="364733"/>
    <lineage>
        <taxon>Eukaryota</taxon>
        <taxon>Fungi</taxon>
        <taxon>Dikarya</taxon>
        <taxon>Ascomycota</taxon>
        <taxon>Pezizomycotina</taxon>
        <taxon>Eurotiomycetes</taxon>
        <taxon>Chaetothyriomycetidae</taxon>
        <taxon>Verrucariales</taxon>
        <taxon>Verrucariaceae</taxon>
        <taxon>Endocarpon</taxon>
    </lineage>
</organism>
<accession>A0A8H7AZX2</accession>
<feature type="region of interest" description="Disordered" evidence="2">
    <location>
        <begin position="159"/>
        <end position="189"/>
    </location>
</feature>
<dbReference type="EMBL" id="JAACFV010000002">
    <property type="protein sequence ID" value="KAF7514190.1"/>
    <property type="molecule type" value="Genomic_DNA"/>
</dbReference>
<name>A0A8H7AZX2_9EURO</name>
<evidence type="ECO:0000256" key="1">
    <source>
        <dbReference type="SAM" id="Coils"/>
    </source>
</evidence>
<feature type="coiled-coil region" evidence="1">
    <location>
        <begin position="61"/>
        <end position="89"/>
    </location>
</feature>
<keyword evidence="1" id="KW-0175">Coiled coil</keyword>
<sequence>MAPKAIDPNAQSIYNDVVRRRKEHLKWKMRIEEEITRAAAELCLLGYPIRFDEVTKLDPVMTKAIKEAKQKEKELDMELEQARRELERRFHQEAKLVASCASRALENGSTPEKRPYNLDKELCVEIAGRNNKVEDGKEYTALAMPYGMGFYPGENKRCARGEKAEGKAGIGGKKRKGGPKGTSGERPGG</sequence>
<evidence type="ECO:0000313" key="4">
    <source>
        <dbReference type="Proteomes" id="UP000606974"/>
    </source>
</evidence>
<evidence type="ECO:0000256" key="2">
    <source>
        <dbReference type="SAM" id="MobiDB-lite"/>
    </source>
</evidence>
<dbReference type="AlphaFoldDB" id="A0A8H7AZX2"/>
<gene>
    <name evidence="3" type="ORF">GJ744_004515</name>
</gene>
<proteinExistence type="predicted"/>
<protein>
    <submittedName>
        <fullName evidence="3">Uncharacterized protein</fullName>
    </submittedName>
</protein>
<comment type="caution">
    <text evidence="3">The sequence shown here is derived from an EMBL/GenBank/DDBJ whole genome shotgun (WGS) entry which is preliminary data.</text>
</comment>
<dbReference type="Proteomes" id="UP000606974">
    <property type="component" value="Unassembled WGS sequence"/>
</dbReference>
<reference evidence="3" key="1">
    <citation type="submission" date="2020-02" db="EMBL/GenBank/DDBJ databases">
        <authorList>
            <person name="Palmer J.M."/>
        </authorList>
    </citation>
    <scope>NUCLEOTIDE SEQUENCE</scope>
    <source>
        <strain evidence="3">EPUS1.4</strain>
        <tissue evidence="3">Thallus</tissue>
    </source>
</reference>
<keyword evidence="4" id="KW-1185">Reference proteome</keyword>